<evidence type="ECO:0000256" key="1">
    <source>
        <dbReference type="ARBA" id="ARBA00009991"/>
    </source>
</evidence>
<evidence type="ECO:0000259" key="8">
    <source>
        <dbReference type="Pfam" id="PF04377"/>
    </source>
</evidence>
<evidence type="ECO:0000256" key="6">
    <source>
        <dbReference type="SAM" id="MobiDB-lite"/>
    </source>
</evidence>
<evidence type="ECO:0000313" key="10">
    <source>
        <dbReference type="Proteomes" id="UP001374579"/>
    </source>
</evidence>
<dbReference type="GO" id="GO:0004057">
    <property type="term" value="F:arginyl-tRNA--protein transferase activity"/>
    <property type="evidence" value="ECO:0007669"/>
    <property type="project" value="UniProtKB-EC"/>
</dbReference>
<dbReference type="InterPro" id="IPR017137">
    <property type="entry name" value="Arg-tRNA-P_Trfase_1_euk"/>
</dbReference>
<comment type="similarity">
    <text evidence="1 5">Belongs to the R-transferase family.</text>
</comment>
<proteinExistence type="inferred from homology"/>
<organism evidence="9 10">
    <name type="scientific">Littorina saxatilis</name>
    <dbReference type="NCBI Taxonomy" id="31220"/>
    <lineage>
        <taxon>Eukaryota</taxon>
        <taxon>Metazoa</taxon>
        <taxon>Spiralia</taxon>
        <taxon>Lophotrochozoa</taxon>
        <taxon>Mollusca</taxon>
        <taxon>Gastropoda</taxon>
        <taxon>Caenogastropoda</taxon>
        <taxon>Littorinimorpha</taxon>
        <taxon>Littorinoidea</taxon>
        <taxon>Littorinidae</taxon>
        <taxon>Littorina</taxon>
    </lineage>
</organism>
<dbReference type="InterPro" id="IPR007471">
    <property type="entry name" value="N-end_Aminoacyl_Trfase_N"/>
</dbReference>
<comment type="caution">
    <text evidence="9">The sequence shown here is derived from an EMBL/GenBank/DDBJ whole genome shotgun (WGS) entry which is preliminary data.</text>
</comment>
<comment type="catalytic activity">
    <reaction evidence="5">
        <text>an N-terminal L-alpha-aminoacyl-[protein] + L-arginyl-tRNA(Arg) = an N-terminal L-arginyl-L-aminoacyl-[protein] + tRNA(Arg) + H(+)</text>
        <dbReference type="Rhea" id="RHEA:10208"/>
        <dbReference type="Rhea" id="RHEA-COMP:9658"/>
        <dbReference type="Rhea" id="RHEA-COMP:9673"/>
        <dbReference type="Rhea" id="RHEA-COMP:10636"/>
        <dbReference type="Rhea" id="RHEA-COMP:10638"/>
        <dbReference type="ChEBI" id="CHEBI:15378"/>
        <dbReference type="ChEBI" id="CHEBI:78442"/>
        <dbReference type="ChEBI" id="CHEBI:78513"/>
        <dbReference type="ChEBI" id="CHEBI:78597"/>
        <dbReference type="ChEBI" id="CHEBI:83562"/>
        <dbReference type="EC" id="2.3.2.8"/>
    </reaction>
</comment>
<evidence type="ECO:0000313" key="9">
    <source>
        <dbReference type="EMBL" id="KAK7108347.1"/>
    </source>
</evidence>
<gene>
    <name evidence="9" type="ORF">V1264_016098</name>
</gene>
<keyword evidence="3 5" id="KW-0833">Ubl conjugation pathway</keyword>
<dbReference type="Pfam" id="PF04377">
    <property type="entry name" value="ATE_C"/>
    <property type="match status" value="1"/>
</dbReference>
<accession>A0AAN9GH75</accession>
<comment type="function">
    <text evidence="5">Involved in the post-translational conjugation of arginine to the N-terminal aspartate or glutamate of a protein. This arginylation is required for degradation of the protein via the ubiquitin pathway.</text>
</comment>
<dbReference type="EC" id="2.3.2.8" evidence="5"/>
<dbReference type="SUPFAM" id="SSF55729">
    <property type="entry name" value="Acyl-CoA N-acyltransferases (Nat)"/>
    <property type="match status" value="1"/>
</dbReference>
<dbReference type="PIRSF" id="PIRSF037207">
    <property type="entry name" value="ATE1_euk"/>
    <property type="match status" value="1"/>
</dbReference>
<dbReference type="EMBL" id="JBAMIC010000004">
    <property type="protein sequence ID" value="KAK7108347.1"/>
    <property type="molecule type" value="Genomic_DNA"/>
</dbReference>
<dbReference type="InterPro" id="IPR016181">
    <property type="entry name" value="Acyl_CoA_acyltransferase"/>
</dbReference>
<feature type="compositionally biased region" description="Basic and acidic residues" evidence="6">
    <location>
        <begin position="142"/>
        <end position="183"/>
    </location>
</feature>
<evidence type="ECO:0000256" key="2">
    <source>
        <dbReference type="ARBA" id="ARBA00022679"/>
    </source>
</evidence>
<dbReference type="EMBL" id="JBAMIC010000004">
    <property type="protein sequence ID" value="KAK7108346.1"/>
    <property type="molecule type" value="Genomic_DNA"/>
</dbReference>
<dbReference type="GO" id="GO:0005737">
    <property type="term" value="C:cytoplasm"/>
    <property type="evidence" value="ECO:0007669"/>
    <property type="project" value="TreeGrafter"/>
</dbReference>
<dbReference type="Pfam" id="PF04376">
    <property type="entry name" value="ATE_N"/>
    <property type="match status" value="1"/>
</dbReference>
<feature type="region of interest" description="Disordered" evidence="6">
    <location>
        <begin position="101"/>
        <end position="235"/>
    </location>
</feature>
<dbReference type="Proteomes" id="UP001374579">
    <property type="component" value="Unassembled WGS sequence"/>
</dbReference>
<keyword evidence="10" id="KW-1185">Reference proteome</keyword>
<evidence type="ECO:0000256" key="4">
    <source>
        <dbReference type="ARBA" id="ARBA00023315"/>
    </source>
</evidence>
<protein>
    <recommendedName>
        <fullName evidence="5">Arginyl-tRNA--protein transferase 1</fullName>
        <shortName evidence="5">Arginyltransferase 1</shortName>
        <shortName evidence="5">R-transferase 1</shortName>
        <ecNumber evidence="5">2.3.2.8</ecNumber>
    </recommendedName>
    <alternativeName>
        <fullName evidence="5">Arginine-tRNA--protein transferase 1</fullName>
    </alternativeName>
</protein>
<dbReference type="PANTHER" id="PTHR21367:SF1">
    <property type="entry name" value="ARGINYL-TRNA--PROTEIN TRANSFERASE 1"/>
    <property type="match status" value="1"/>
</dbReference>
<feature type="domain" description="N-end rule aminoacyl transferase C-terminal" evidence="8">
    <location>
        <begin position="277"/>
        <end position="417"/>
    </location>
</feature>
<evidence type="ECO:0000256" key="3">
    <source>
        <dbReference type="ARBA" id="ARBA00022786"/>
    </source>
</evidence>
<evidence type="ECO:0000259" key="7">
    <source>
        <dbReference type="Pfam" id="PF04376"/>
    </source>
</evidence>
<feature type="compositionally biased region" description="Basic and acidic residues" evidence="6">
    <location>
        <begin position="222"/>
        <end position="235"/>
    </location>
</feature>
<reference evidence="9 10" key="1">
    <citation type="submission" date="2024-02" db="EMBL/GenBank/DDBJ databases">
        <title>Chromosome-scale genome assembly of the rough periwinkle Littorina saxatilis.</title>
        <authorList>
            <person name="De Jode A."/>
            <person name="Faria R."/>
            <person name="Formenti G."/>
            <person name="Sims Y."/>
            <person name="Smith T.P."/>
            <person name="Tracey A."/>
            <person name="Wood J.M.D."/>
            <person name="Zagrodzka Z.B."/>
            <person name="Johannesson K."/>
            <person name="Butlin R.K."/>
            <person name="Leder E.H."/>
        </authorList>
    </citation>
    <scope>NUCLEOTIDE SEQUENCE [LARGE SCALE GENOMIC DNA]</scope>
    <source>
        <strain evidence="9">Snail1</strain>
        <tissue evidence="9">Muscle</tissue>
    </source>
</reference>
<name>A0AAN9GH75_9CAEN</name>
<keyword evidence="2 5" id="KW-0808">Transferase</keyword>
<keyword evidence="4 5" id="KW-0012">Acyltransferase</keyword>
<dbReference type="AlphaFoldDB" id="A0AAN9GH75"/>
<evidence type="ECO:0000256" key="5">
    <source>
        <dbReference type="PIRNR" id="PIRNR037207"/>
    </source>
</evidence>
<feature type="domain" description="N-end aminoacyl transferase N-terminal" evidence="7">
    <location>
        <begin position="19"/>
        <end position="89"/>
    </location>
</feature>
<sequence>MAKRERSIVEYFAEHERYRCGYCGSSDTNYSHGMWAHSMTVQDYQDLIDRGWRRSGKYCYKPTMNMTCCPQYTIRCDVPNFKLSKSQKKIIKRVNRYLITGQKPGSKDSGDDDSANAGDEGPSGDSFVPGKKSEFSLSASDVKNDRTGASEKPSASEKKGNVGSESKKADVKESVDEKADKKTSPKSAPTKGQGPDNSKPPCRKAKQIRLERKMQKSGLSLDEIKTKNQNKTKEGKSLEDMLNEPLKAENPAHRLEMKLIRSSPKSREFLETYVHAHKVYLKYQTTIHKDPPDKPNLKQYTRFLVDSPLEPVIAEPGERGLPEGYGSFHQHYMLDGKLIAVGVIDILPNCVSSVYLYYDPDYSFLSLGTYSALREVAFVRELHRMVPALRFYYMGFYIHSCPKMRYKGQYYPSFLVCPEAYTWVPIERCAPKLDASHYARLEEPGKEDPETPVDINRVLVLHDREAMAYEVYSFMEKDAHDEDEVKEYAALVGMTCAQRMLLFRK</sequence>
<dbReference type="PANTHER" id="PTHR21367">
    <property type="entry name" value="ARGININE-TRNA-PROTEIN TRANSFERASE 1"/>
    <property type="match status" value="1"/>
</dbReference>
<dbReference type="InterPro" id="IPR030700">
    <property type="entry name" value="N-end_Aminoacyl_Trfase"/>
</dbReference>
<dbReference type="InterPro" id="IPR007472">
    <property type="entry name" value="N-end_Aminoacyl_Trfase_C"/>
</dbReference>